<name>A0A1C3SZI9_KLEPN</name>
<organism evidence="1">
    <name type="scientific">Klebsiella pneumoniae</name>
    <dbReference type="NCBI Taxonomy" id="573"/>
    <lineage>
        <taxon>Bacteria</taxon>
        <taxon>Pseudomonadati</taxon>
        <taxon>Pseudomonadota</taxon>
        <taxon>Gammaproteobacteria</taxon>
        <taxon>Enterobacterales</taxon>
        <taxon>Enterobacteriaceae</taxon>
        <taxon>Klebsiella/Raoultella group</taxon>
        <taxon>Klebsiella</taxon>
        <taxon>Klebsiella pneumoniae complex</taxon>
    </lineage>
</organism>
<reference evidence="1" key="1">
    <citation type="submission" date="2016-07" db="EMBL/GenBank/DDBJ databases">
        <authorList>
            <person name="Informatics P."/>
        </authorList>
    </citation>
    <scope>NUCLEOTIDE SEQUENCE</scope>
    <source>
        <strain evidence="1">INF188</strain>
    </source>
</reference>
<dbReference type="Gene3D" id="3.20.20.80">
    <property type="entry name" value="Glycosidases"/>
    <property type="match status" value="1"/>
</dbReference>
<sequence>MNKPKILAYYLPQFHEIPENNEWWGCGFTEWNALENAKIYKPIQYVRKPIGPYFNYNLPSKDVMEWQAEVANKHNIYGFLIWDYWFGNRKKLLEKPKEYIVENNIHFPYSLIWANHSWYNKRKNKLLIKQQYLGVKDYEQYFSDCLKHFLNDNYIKINNKPVFGIYMPFDIPDLDCFMELFDNNARLNGFNGIYWVVDNTPATHLNKDKFDCIVSSTIYFKARKFRHPVNFIKEQLIKKFNMNDIGPVVYSYKKLVSTHKNFSRNETPVIFTGWDTTPRHMERGTILKDFNVSAFEQHLDNVFNFSKYANSELLILKSWNEWAEGNLLEPDDVFGYTLLEALQKKYNKYFTQG</sequence>
<dbReference type="PANTHER" id="PTHR41244">
    <property type="entry name" value="RHAMNAN SYNTHESIS F"/>
    <property type="match status" value="1"/>
</dbReference>
<accession>A0A1C3SZI9</accession>
<proteinExistence type="predicted"/>
<dbReference type="AlphaFoldDB" id="A0A1C3SZI9"/>
<evidence type="ECO:0000313" key="1">
    <source>
        <dbReference type="EMBL" id="SCA96009.1"/>
    </source>
</evidence>
<dbReference type="RefSeq" id="WP_117250361.1">
    <property type="nucleotide sequence ID" value="NZ_CAXOCU010000038.1"/>
</dbReference>
<dbReference type="Pfam" id="PF14307">
    <property type="entry name" value="Glyco_tran_WbsX"/>
    <property type="match status" value="1"/>
</dbReference>
<dbReference type="EMBL" id="LT603717">
    <property type="protein sequence ID" value="SCA96009.1"/>
    <property type="molecule type" value="Genomic_DNA"/>
</dbReference>
<dbReference type="InterPro" id="IPR032719">
    <property type="entry name" value="WbsX"/>
</dbReference>
<reference evidence="1" key="2">
    <citation type="submission" date="2016-08" db="EMBL/GenBank/DDBJ databases">
        <title>Klebsiella loci capsule.</title>
        <authorList>
            <person name="Holt K.E."/>
            <person name="Thomson N.R."/>
        </authorList>
    </citation>
    <scope>NUCLEOTIDE SEQUENCE</scope>
    <source>
        <strain evidence="1">INF188</strain>
    </source>
</reference>
<dbReference type="PANTHER" id="PTHR41244:SF1">
    <property type="entry name" value="GLYCOSYLTRANSFERASE"/>
    <property type="match status" value="1"/>
</dbReference>
<gene>
    <name evidence="1" type="primary">wctL</name>
    <name evidence="1" type="synonym">KL141_00010</name>
</gene>
<dbReference type="CDD" id="cd11579">
    <property type="entry name" value="Glyco_tran_WbsX"/>
    <property type="match status" value="1"/>
</dbReference>
<protein>
    <submittedName>
        <fullName evidence="1">Polysaccharide biosynthesis protein</fullName>
    </submittedName>
</protein>